<dbReference type="AlphaFoldDB" id="A0A931H3L4"/>
<dbReference type="Proteomes" id="UP000651050">
    <property type="component" value="Unassembled WGS sequence"/>
</dbReference>
<dbReference type="RefSeq" id="WP_196985802.1">
    <property type="nucleotide sequence ID" value="NZ_JADWYS010000001.1"/>
</dbReference>
<proteinExistence type="predicted"/>
<dbReference type="GO" id="GO:0008984">
    <property type="term" value="F:protein-glutamate methylesterase activity"/>
    <property type="evidence" value="ECO:0007669"/>
    <property type="project" value="UniProtKB-EC"/>
</dbReference>
<dbReference type="GO" id="GO:0005737">
    <property type="term" value="C:cytoplasm"/>
    <property type="evidence" value="ECO:0007669"/>
    <property type="project" value="InterPro"/>
</dbReference>
<feature type="active site" evidence="4">
    <location>
        <position position="147"/>
    </location>
</feature>
<sequence>MKVGTAPATSLPAGFRRAARMVAIGASAGGVEALLSLLATLPAGYALPIVTVLHLPEDRESLLTELFAKRCAMPTREAADKLPVEPGVLYVAPPGYHLLLESDMTFALSCDAPVRFSRPSIDVLFDSLADALGAEFAAVLLTGANDDGAQGLAHAGAGGALTVVQDPADAAVPDMPRAAIAARDPDFVLPLKDIRELMNHLEPCP</sequence>
<dbReference type="Gene3D" id="3.40.50.180">
    <property type="entry name" value="Methylesterase CheB, C-terminal domain"/>
    <property type="match status" value="1"/>
</dbReference>
<dbReference type="PANTHER" id="PTHR42872:SF6">
    <property type="entry name" value="PROTEIN-GLUTAMATE METHYLESTERASE_PROTEIN-GLUTAMINE GLUTAMINASE"/>
    <property type="match status" value="1"/>
</dbReference>
<feature type="active site" evidence="4">
    <location>
        <position position="54"/>
    </location>
</feature>
<dbReference type="EMBL" id="JADWYS010000001">
    <property type="protein sequence ID" value="MBG9387913.1"/>
    <property type="molecule type" value="Genomic_DNA"/>
</dbReference>
<dbReference type="PROSITE" id="PS50122">
    <property type="entry name" value="CHEB"/>
    <property type="match status" value="1"/>
</dbReference>
<dbReference type="EC" id="3.1.1.61" evidence="2"/>
<gene>
    <name evidence="6" type="ORF">I5803_07770</name>
</gene>
<protein>
    <recommendedName>
        <fullName evidence="2">protein-glutamate methylesterase</fullName>
        <ecNumber evidence="2">3.1.1.61</ecNumber>
    </recommendedName>
</protein>
<evidence type="ECO:0000256" key="3">
    <source>
        <dbReference type="ARBA" id="ARBA00048267"/>
    </source>
</evidence>
<feature type="domain" description="CheB-type methylesterase" evidence="5">
    <location>
        <begin position="7"/>
        <end position="194"/>
    </location>
</feature>
<evidence type="ECO:0000313" key="7">
    <source>
        <dbReference type="Proteomes" id="UP000651050"/>
    </source>
</evidence>
<dbReference type="GO" id="GO:0000156">
    <property type="term" value="F:phosphorelay response regulator activity"/>
    <property type="evidence" value="ECO:0007669"/>
    <property type="project" value="InterPro"/>
</dbReference>
<dbReference type="Pfam" id="PF01339">
    <property type="entry name" value="CheB_methylest"/>
    <property type="match status" value="1"/>
</dbReference>
<reference evidence="6" key="1">
    <citation type="submission" date="2020-11" db="EMBL/GenBank/DDBJ databases">
        <title>Bacterial whole genome sequence for Caenimonas sp. DR4.4.</title>
        <authorList>
            <person name="Le V."/>
            <person name="Ko S.-R."/>
            <person name="Ahn C.-Y."/>
            <person name="Oh H.-M."/>
        </authorList>
    </citation>
    <scope>NUCLEOTIDE SEQUENCE</scope>
    <source>
        <strain evidence="6">DR4.4</strain>
    </source>
</reference>
<dbReference type="InterPro" id="IPR000673">
    <property type="entry name" value="Sig_transdc_resp-reg_Me-estase"/>
</dbReference>
<dbReference type="InterPro" id="IPR035909">
    <property type="entry name" value="CheB_C"/>
</dbReference>
<name>A0A931H3L4_9BURK</name>
<evidence type="ECO:0000256" key="1">
    <source>
        <dbReference type="ARBA" id="ARBA00022801"/>
    </source>
</evidence>
<evidence type="ECO:0000313" key="6">
    <source>
        <dbReference type="EMBL" id="MBG9387913.1"/>
    </source>
</evidence>
<comment type="caution">
    <text evidence="6">The sequence shown here is derived from an EMBL/GenBank/DDBJ whole genome shotgun (WGS) entry which is preliminary data.</text>
</comment>
<evidence type="ECO:0000259" key="5">
    <source>
        <dbReference type="PROSITE" id="PS50122"/>
    </source>
</evidence>
<keyword evidence="4" id="KW-0145">Chemotaxis</keyword>
<keyword evidence="7" id="KW-1185">Reference proteome</keyword>
<comment type="catalytic activity">
    <reaction evidence="3">
        <text>[protein]-L-glutamate 5-O-methyl ester + H2O = L-glutamyl-[protein] + methanol + H(+)</text>
        <dbReference type="Rhea" id="RHEA:23236"/>
        <dbReference type="Rhea" id="RHEA-COMP:10208"/>
        <dbReference type="Rhea" id="RHEA-COMP:10311"/>
        <dbReference type="ChEBI" id="CHEBI:15377"/>
        <dbReference type="ChEBI" id="CHEBI:15378"/>
        <dbReference type="ChEBI" id="CHEBI:17790"/>
        <dbReference type="ChEBI" id="CHEBI:29973"/>
        <dbReference type="ChEBI" id="CHEBI:82795"/>
        <dbReference type="EC" id="3.1.1.61"/>
    </reaction>
</comment>
<dbReference type="GO" id="GO:0006935">
    <property type="term" value="P:chemotaxis"/>
    <property type="evidence" value="ECO:0007669"/>
    <property type="project" value="UniProtKB-UniRule"/>
</dbReference>
<feature type="active site" evidence="4">
    <location>
        <position position="27"/>
    </location>
</feature>
<dbReference type="CDD" id="cd16433">
    <property type="entry name" value="CheB"/>
    <property type="match status" value="1"/>
</dbReference>
<evidence type="ECO:0000256" key="4">
    <source>
        <dbReference type="PROSITE-ProRule" id="PRU00050"/>
    </source>
</evidence>
<keyword evidence="1 4" id="KW-0378">Hydrolase</keyword>
<dbReference type="PANTHER" id="PTHR42872">
    <property type="entry name" value="PROTEIN-GLUTAMATE METHYLESTERASE/PROTEIN-GLUTAMINE GLUTAMINASE"/>
    <property type="match status" value="1"/>
</dbReference>
<accession>A0A931H3L4</accession>
<dbReference type="SUPFAM" id="SSF52738">
    <property type="entry name" value="Methylesterase CheB, C-terminal domain"/>
    <property type="match status" value="1"/>
</dbReference>
<organism evidence="6 7">
    <name type="scientific">Caenimonas aquaedulcis</name>
    <dbReference type="NCBI Taxonomy" id="2793270"/>
    <lineage>
        <taxon>Bacteria</taxon>
        <taxon>Pseudomonadati</taxon>
        <taxon>Pseudomonadota</taxon>
        <taxon>Betaproteobacteria</taxon>
        <taxon>Burkholderiales</taxon>
        <taxon>Comamonadaceae</taxon>
        <taxon>Caenimonas</taxon>
    </lineage>
</organism>
<evidence type="ECO:0000256" key="2">
    <source>
        <dbReference type="ARBA" id="ARBA00039140"/>
    </source>
</evidence>